<name>A0ABN6VG68_9HYPH</name>
<gene>
    <name evidence="1" type="ORF">SS37A_22240</name>
</gene>
<reference evidence="1 2" key="1">
    <citation type="journal article" date="2023" name="Int. J. Syst. Evol. Microbiol.">
        <title>Methylocystis iwaonis sp. nov., a type II methane-oxidizing bacterium from surface soil of a rice paddy field in Japan, and emended description of the genus Methylocystis (ex Whittenbury et al. 1970) Bowman et al. 1993.</title>
        <authorList>
            <person name="Kaise H."/>
            <person name="Sawadogo J.B."/>
            <person name="Alam M.S."/>
            <person name="Ueno C."/>
            <person name="Dianou D."/>
            <person name="Shinjo R."/>
            <person name="Asakawa S."/>
        </authorList>
    </citation>
    <scope>NUCLEOTIDE SEQUENCE [LARGE SCALE GENOMIC DNA]</scope>
    <source>
        <strain evidence="1 2">SS37A-Re</strain>
    </source>
</reference>
<accession>A0ABN6VG68</accession>
<proteinExistence type="predicted"/>
<dbReference type="EMBL" id="AP027142">
    <property type="protein sequence ID" value="BDV34695.1"/>
    <property type="molecule type" value="Genomic_DNA"/>
</dbReference>
<sequence>MSRAKKGLSINGTPGNKSFVNIADLVAVMKLRHPSRAAPSRPTLARHPGAGLLQEGAILSSGSVIRRKSYEILGGCR</sequence>
<dbReference type="Proteomes" id="UP001317629">
    <property type="component" value="Chromosome"/>
</dbReference>
<evidence type="ECO:0000313" key="2">
    <source>
        <dbReference type="Proteomes" id="UP001317629"/>
    </source>
</evidence>
<protein>
    <submittedName>
        <fullName evidence="1">Uncharacterized protein</fullName>
    </submittedName>
</protein>
<organism evidence="1 2">
    <name type="scientific">Methylocystis iwaonis</name>
    <dbReference type="NCBI Taxonomy" id="2885079"/>
    <lineage>
        <taxon>Bacteria</taxon>
        <taxon>Pseudomonadati</taxon>
        <taxon>Pseudomonadota</taxon>
        <taxon>Alphaproteobacteria</taxon>
        <taxon>Hyphomicrobiales</taxon>
        <taxon>Methylocystaceae</taxon>
        <taxon>Methylocystis</taxon>
    </lineage>
</organism>
<evidence type="ECO:0000313" key="1">
    <source>
        <dbReference type="EMBL" id="BDV34695.1"/>
    </source>
</evidence>
<keyword evidence="2" id="KW-1185">Reference proteome</keyword>